<dbReference type="RefSeq" id="WP_181584197.1">
    <property type="nucleotide sequence ID" value="NZ_CP059399.1"/>
</dbReference>
<keyword evidence="4" id="KW-1185">Reference proteome</keyword>
<name>A0A7D6VEB9_9NOCA</name>
<dbReference type="PRINTS" id="PR00081">
    <property type="entry name" value="GDHRDH"/>
</dbReference>
<dbReference type="InterPro" id="IPR002347">
    <property type="entry name" value="SDR_fam"/>
</dbReference>
<organism evidence="3 4">
    <name type="scientific">Nocardia huaxiensis</name>
    <dbReference type="NCBI Taxonomy" id="2755382"/>
    <lineage>
        <taxon>Bacteria</taxon>
        <taxon>Bacillati</taxon>
        <taxon>Actinomycetota</taxon>
        <taxon>Actinomycetes</taxon>
        <taxon>Mycobacteriales</taxon>
        <taxon>Nocardiaceae</taxon>
        <taxon>Nocardia</taxon>
    </lineage>
</organism>
<evidence type="ECO:0000256" key="2">
    <source>
        <dbReference type="ARBA" id="ARBA00023002"/>
    </source>
</evidence>
<dbReference type="GO" id="GO:0008670">
    <property type="term" value="F:2,4-dienoyl-CoA reductase (NADPH) activity"/>
    <property type="evidence" value="ECO:0007669"/>
    <property type="project" value="InterPro"/>
</dbReference>
<protein>
    <submittedName>
        <fullName evidence="3">SDR family oxidoreductase</fullName>
    </submittedName>
</protein>
<dbReference type="FunFam" id="3.40.50.720:FF:000084">
    <property type="entry name" value="Short-chain dehydrogenase reductase"/>
    <property type="match status" value="1"/>
</dbReference>
<reference evidence="3 4" key="1">
    <citation type="submission" date="2020-07" db="EMBL/GenBank/DDBJ databases">
        <authorList>
            <person name="Zhuang K."/>
            <person name="Ran Y."/>
        </authorList>
    </citation>
    <scope>NUCLEOTIDE SEQUENCE [LARGE SCALE GENOMIC DNA]</scope>
    <source>
        <strain evidence="3 4">WCH-YHL-001</strain>
    </source>
</reference>
<dbReference type="Gene3D" id="3.40.50.720">
    <property type="entry name" value="NAD(P)-binding Rossmann-like Domain"/>
    <property type="match status" value="1"/>
</dbReference>
<gene>
    <name evidence="3" type="ORF">H0264_13050</name>
</gene>
<dbReference type="SUPFAM" id="SSF51735">
    <property type="entry name" value="NAD(P)-binding Rossmann-fold domains"/>
    <property type="match status" value="1"/>
</dbReference>
<keyword evidence="2" id="KW-0560">Oxidoreductase</keyword>
<dbReference type="PANTHER" id="PTHR43296">
    <property type="entry name" value="PEROXISOMAL 2,4-DIENOYL-COA REDUCTASE"/>
    <property type="match status" value="1"/>
</dbReference>
<dbReference type="NCBIfam" id="NF005752">
    <property type="entry name" value="PRK07576.1"/>
    <property type="match status" value="1"/>
</dbReference>
<sequence length="270" mass="27806">MTEQFDFSGRTVFVAGGTSGINLGVAQAFAREGAAVAVLSRSPVKVEAAVATLAEYRVPAVGFAADVREYDAVAEAMSAASDQLGEFDVLVSGAAGNFPATARDMSARAFAAVVDIDLKGTFHVLRAAYEHLRKPGATVINISAPQSSIAMELQAHACAAKAGVDMVTRVCALEWGPVGIRVNAIAPGPISGTEGMARLAPTPELESLVTDSVPLGRYGVAQEIADCCLWLASPMASYVTGAVIPVDGGWSLGGASQLFTGMRKLFSGNP</sequence>
<dbReference type="GO" id="GO:0009062">
    <property type="term" value="P:fatty acid catabolic process"/>
    <property type="evidence" value="ECO:0007669"/>
    <property type="project" value="InterPro"/>
</dbReference>
<dbReference type="PANTHER" id="PTHR43296:SF2">
    <property type="entry name" value="PEROXISOMAL 2,4-DIENOYL-COA REDUCTASE [(3E)-ENOYL-COA-PRODUCING]"/>
    <property type="match status" value="1"/>
</dbReference>
<dbReference type="Pfam" id="PF13561">
    <property type="entry name" value="adh_short_C2"/>
    <property type="match status" value="1"/>
</dbReference>
<dbReference type="KEGG" id="nhu:H0264_13050"/>
<dbReference type="EMBL" id="CP059399">
    <property type="protein sequence ID" value="QLY33033.1"/>
    <property type="molecule type" value="Genomic_DNA"/>
</dbReference>
<dbReference type="InterPro" id="IPR045017">
    <property type="entry name" value="DECR2-like"/>
</dbReference>
<proteinExistence type="predicted"/>
<evidence type="ECO:0000313" key="3">
    <source>
        <dbReference type="EMBL" id="QLY33033.1"/>
    </source>
</evidence>
<dbReference type="InterPro" id="IPR036291">
    <property type="entry name" value="NAD(P)-bd_dom_sf"/>
</dbReference>
<dbReference type="AlphaFoldDB" id="A0A7D6VEB9"/>
<accession>A0A7D6VEB9</accession>
<evidence type="ECO:0000256" key="1">
    <source>
        <dbReference type="ARBA" id="ARBA00022857"/>
    </source>
</evidence>
<dbReference type="Proteomes" id="UP000515512">
    <property type="component" value="Chromosome"/>
</dbReference>
<keyword evidence="1" id="KW-0521">NADP</keyword>
<evidence type="ECO:0000313" key="4">
    <source>
        <dbReference type="Proteomes" id="UP000515512"/>
    </source>
</evidence>